<evidence type="ECO:0000313" key="4">
    <source>
        <dbReference type="Proteomes" id="UP000245771"/>
    </source>
</evidence>
<dbReference type="InParanoid" id="A0A316VAQ1"/>
<dbReference type="AlphaFoldDB" id="A0A316VAQ1"/>
<evidence type="ECO:0000256" key="2">
    <source>
        <dbReference type="SAM" id="Phobius"/>
    </source>
</evidence>
<dbReference type="Proteomes" id="UP000245771">
    <property type="component" value="Unassembled WGS sequence"/>
</dbReference>
<accession>A0A316VAQ1</accession>
<keyword evidence="2" id="KW-0472">Membrane</keyword>
<keyword evidence="2" id="KW-0812">Transmembrane</keyword>
<sequence length="245" mass="27383">MSMVLSHLNASLDASSYIIAMGIVDILTFGAPVQPERENKVQPRGKASNEHDFNRQKPGRYFAPPKQPRRAASDPGWTAEESVRSSSLFNRPVPVRACSSLDSELKTSPSSAFTFWKQQRRVGSHEVQSDHTRRKVSVSHSSSDSGLHHYQKKILSQQMQRTMRIQPYVRATIIISLLASWFFFSMFLTLVIKQGPKKATFTTAHMIFGPALYSGRLASSYAKNGLRAISNYTYTKLSSITPPAS</sequence>
<feature type="compositionally biased region" description="Basic and acidic residues" evidence="1">
    <location>
        <begin position="37"/>
        <end position="55"/>
    </location>
</feature>
<keyword evidence="4" id="KW-1185">Reference proteome</keyword>
<keyword evidence="2" id="KW-1133">Transmembrane helix</keyword>
<proteinExistence type="predicted"/>
<reference evidence="3 4" key="1">
    <citation type="journal article" date="2018" name="Mol. Biol. Evol.">
        <title>Broad Genomic Sampling Reveals a Smut Pathogenic Ancestry of the Fungal Clade Ustilaginomycotina.</title>
        <authorList>
            <person name="Kijpornyongpan T."/>
            <person name="Mondo S.J."/>
            <person name="Barry K."/>
            <person name="Sandor L."/>
            <person name="Lee J."/>
            <person name="Lipzen A."/>
            <person name="Pangilinan J."/>
            <person name="LaButti K."/>
            <person name="Hainaut M."/>
            <person name="Henrissat B."/>
            <person name="Grigoriev I.V."/>
            <person name="Spatafora J.W."/>
            <person name="Aime M.C."/>
        </authorList>
    </citation>
    <scope>NUCLEOTIDE SEQUENCE [LARGE SCALE GENOMIC DNA]</scope>
    <source>
        <strain evidence="3 4">MCA 3882</strain>
    </source>
</reference>
<gene>
    <name evidence="3" type="ORF">FA14DRAFT_161763</name>
</gene>
<dbReference type="RefSeq" id="XP_025354636.1">
    <property type="nucleotide sequence ID" value="XM_025499281.1"/>
</dbReference>
<feature type="region of interest" description="Disordered" evidence="1">
    <location>
        <begin position="124"/>
        <end position="145"/>
    </location>
</feature>
<feature type="transmembrane region" description="Helical" evidence="2">
    <location>
        <begin position="168"/>
        <end position="192"/>
    </location>
</feature>
<evidence type="ECO:0000313" key="3">
    <source>
        <dbReference type="EMBL" id="PWN34334.1"/>
    </source>
</evidence>
<feature type="region of interest" description="Disordered" evidence="1">
    <location>
        <begin position="37"/>
        <end position="77"/>
    </location>
</feature>
<dbReference type="EMBL" id="KZ819604">
    <property type="protein sequence ID" value="PWN34334.1"/>
    <property type="molecule type" value="Genomic_DNA"/>
</dbReference>
<name>A0A316VAQ1_9BASI</name>
<organism evidence="3 4">
    <name type="scientific">Meira miltonrushii</name>
    <dbReference type="NCBI Taxonomy" id="1280837"/>
    <lineage>
        <taxon>Eukaryota</taxon>
        <taxon>Fungi</taxon>
        <taxon>Dikarya</taxon>
        <taxon>Basidiomycota</taxon>
        <taxon>Ustilaginomycotina</taxon>
        <taxon>Exobasidiomycetes</taxon>
        <taxon>Exobasidiales</taxon>
        <taxon>Brachybasidiaceae</taxon>
        <taxon>Meira</taxon>
    </lineage>
</organism>
<dbReference type="GeneID" id="37021062"/>
<protein>
    <submittedName>
        <fullName evidence="3">Uncharacterized protein</fullName>
    </submittedName>
</protein>
<evidence type="ECO:0000256" key="1">
    <source>
        <dbReference type="SAM" id="MobiDB-lite"/>
    </source>
</evidence>